<dbReference type="OMA" id="RHRETWW"/>
<dbReference type="GO" id="GO:0016567">
    <property type="term" value="P:protein ubiquitination"/>
    <property type="evidence" value="ECO:0000318"/>
    <property type="project" value="GO_Central"/>
</dbReference>
<dbReference type="InterPro" id="IPR001841">
    <property type="entry name" value="Znf_RING"/>
</dbReference>
<name>A0A251U6X7_HELAN</name>
<accession>A0A251U6X7</accession>
<keyword evidence="2 4" id="KW-0863">Zinc-finger</keyword>
<dbReference type="Pfam" id="PF13639">
    <property type="entry name" value="zf-RING_2"/>
    <property type="match status" value="1"/>
</dbReference>
<reference evidence="7" key="2">
    <citation type="submission" date="2017-02" db="EMBL/GenBank/DDBJ databases">
        <title>Sunflower complete genome.</title>
        <authorList>
            <person name="Langlade N."/>
            <person name="Munos S."/>
        </authorList>
    </citation>
    <scope>NUCLEOTIDE SEQUENCE [LARGE SCALE GENOMIC DNA]</scope>
    <source>
        <tissue evidence="7">Leaves</tissue>
    </source>
</reference>
<dbReference type="InParanoid" id="A0A251U6X7"/>
<dbReference type="EMBL" id="MNCJ02000332">
    <property type="protein sequence ID" value="KAF5755467.1"/>
    <property type="molecule type" value="Genomic_DNA"/>
</dbReference>
<evidence type="ECO:0000259" key="5">
    <source>
        <dbReference type="PROSITE" id="PS50089"/>
    </source>
</evidence>
<dbReference type="AlphaFoldDB" id="A0A251U6X7"/>
<reference evidence="6" key="3">
    <citation type="submission" date="2020-06" db="EMBL/GenBank/DDBJ databases">
        <title>Helianthus annuus Genome sequencing and assembly Release 2.</title>
        <authorList>
            <person name="Gouzy J."/>
            <person name="Langlade N."/>
            <person name="Munos S."/>
        </authorList>
    </citation>
    <scope>NUCLEOTIDE SEQUENCE</scope>
    <source>
        <tissue evidence="6">Leaves</tissue>
    </source>
</reference>
<keyword evidence="1" id="KW-0479">Metal-binding</keyword>
<gene>
    <name evidence="7" type="ORF">HannXRQ_Chr08g0228061</name>
    <name evidence="6" type="ORF">HanXRQr2_Chr17g0803121</name>
</gene>
<dbReference type="PROSITE" id="PS50089">
    <property type="entry name" value="ZF_RING_2"/>
    <property type="match status" value="1"/>
</dbReference>
<evidence type="ECO:0000256" key="2">
    <source>
        <dbReference type="ARBA" id="ARBA00022771"/>
    </source>
</evidence>
<dbReference type="PANTHER" id="PTHR45969:SF55">
    <property type="entry name" value="OS07G0686300 PROTEIN"/>
    <property type="match status" value="1"/>
</dbReference>
<dbReference type="Gene3D" id="3.30.40.10">
    <property type="entry name" value="Zinc/RING finger domain, C3HC4 (zinc finger)"/>
    <property type="match status" value="1"/>
</dbReference>
<dbReference type="SUPFAM" id="SSF57850">
    <property type="entry name" value="RING/U-box"/>
    <property type="match status" value="1"/>
</dbReference>
<feature type="domain" description="RING-type" evidence="5">
    <location>
        <begin position="65"/>
        <end position="107"/>
    </location>
</feature>
<dbReference type="CDD" id="cd16448">
    <property type="entry name" value="RING-H2"/>
    <property type="match status" value="1"/>
</dbReference>
<dbReference type="Proteomes" id="UP000215914">
    <property type="component" value="Chromosome 8"/>
</dbReference>
<evidence type="ECO:0000313" key="7">
    <source>
        <dbReference type="EMBL" id="OTG18894.1"/>
    </source>
</evidence>
<dbReference type="GO" id="GO:0008270">
    <property type="term" value="F:zinc ion binding"/>
    <property type="evidence" value="ECO:0007669"/>
    <property type="project" value="UniProtKB-KW"/>
</dbReference>
<protein>
    <submittedName>
        <fullName evidence="7">Putative zinc finger, RING/FYVE/PHD-type</fullName>
    </submittedName>
    <submittedName>
        <fullName evidence="6">Transcription factor interactor and regulator LIM family</fullName>
    </submittedName>
</protein>
<evidence type="ECO:0000256" key="1">
    <source>
        <dbReference type="ARBA" id="ARBA00022723"/>
    </source>
</evidence>
<dbReference type="EMBL" id="CM007897">
    <property type="protein sequence ID" value="OTG18894.1"/>
    <property type="molecule type" value="Genomic_DNA"/>
</dbReference>
<dbReference type="InterPro" id="IPR013083">
    <property type="entry name" value="Znf_RING/FYVE/PHD"/>
</dbReference>
<evidence type="ECO:0000313" key="6">
    <source>
        <dbReference type="EMBL" id="KAF5755467.1"/>
    </source>
</evidence>
<dbReference type="Gramene" id="mRNA:HanXRQr2_Chr17g0803121">
    <property type="protein sequence ID" value="CDS:HanXRQr2_Chr17g0803121.1"/>
    <property type="gene ID" value="HanXRQr2_Chr17g0803121"/>
</dbReference>
<dbReference type="PANTHER" id="PTHR45969">
    <property type="entry name" value="RING ZINC FINGER PROTEIN-RELATED"/>
    <property type="match status" value="1"/>
</dbReference>
<keyword evidence="8" id="KW-1185">Reference proteome</keyword>
<evidence type="ECO:0000256" key="4">
    <source>
        <dbReference type="PROSITE-ProRule" id="PRU00175"/>
    </source>
</evidence>
<reference evidence="6 8" key="1">
    <citation type="journal article" date="2017" name="Nature">
        <title>The sunflower genome provides insights into oil metabolism, flowering and Asterid evolution.</title>
        <authorList>
            <person name="Badouin H."/>
            <person name="Gouzy J."/>
            <person name="Grassa C.J."/>
            <person name="Murat F."/>
            <person name="Staton S.E."/>
            <person name="Cottret L."/>
            <person name="Lelandais-Briere C."/>
            <person name="Owens G.L."/>
            <person name="Carrere S."/>
            <person name="Mayjonade B."/>
            <person name="Legrand L."/>
            <person name="Gill N."/>
            <person name="Kane N.C."/>
            <person name="Bowers J.E."/>
            <person name="Hubner S."/>
            <person name="Bellec A."/>
            <person name="Berard A."/>
            <person name="Berges H."/>
            <person name="Blanchet N."/>
            <person name="Boniface M.C."/>
            <person name="Brunel D."/>
            <person name="Catrice O."/>
            <person name="Chaidir N."/>
            <person name="Claudel C."/>
            <person name="Donnadieu C."/>
            <person name="Faraut T."/>
            <person name="Fievet G."/>
            <person name="Helmstetter N."/>
            <person name="King M."/>
            <person name="Knapp S.J."/>
            <person name="Lai Z."/>
            <person name="Le Paslier M.C."/>
            <person name="Lippi Y."/>
            <person name="Lorenzon L."/>
            <person name="Mandel J.R."/>
            <person name="Marage G."/>
            <person name="Marchand G."/>
            <person name="Marquand E."/>
            <person name="Bret-Mestries E."/>
            <person name="Morien E."/>
            <person name="Nambeesan S."/>
            <person name="Nguyen T."/>
            <person name="Pegot-Espagnet P."/>
            <person name="Pouilly N."/>
            <person name="Raftis F."/>
            <person name="Sallet E."/>
            <person name="Schiex T."/>
            <person name="Thomas J."/>
            <person name="Vandecasteele C."/>
            <person name="Vares D."/>
            <person name="Vear F."/>
            <person name="Vautrin S."/>
            <person name="Crespi M."/>
            <person name="Mangin B."/>
            <person name="Burke J.M."/>
            <person name="Salse J."/>
            <person name="Munos S."/>
            <person name="Vincourt P."/>
            <person name="Rieseberg L.H."/>
            <person name="Langlade N.B."/>
        </authorList>
    </citation>
    <scope>NUCLEOTIDE SEQUENCE [LARGE SCALE GENOMIC DNA]</scope>
    <source>
        <strain evidence="8">cv. SF193</strain>
        <tissue evidence="6">Leaves</tissue>
    </source>
</reference>
<proteinExistence type="predicted"/>
<evidence type="ECO:0000256" key="3">
    <source>
        <dbReference type="ARBA" id="ARBA00022833"/>
    </source>
</evidence>
<keyword evidence="3" id="KW-0862">Zinc</keyword>
<organism evidence="7 8">
    <name type="scientific">Helianthus annuus</name>
    <name type="common">Common sunflower</name>
    <dbReference type="NCBI Taxonomy" id="4232"/>
    <lineage>
        <taxon>Eukaryota</taxon>
        <taxon>Viridiplantae</taxon>
        <taxon>Streptophyta</taxon>
        <taxon>Embryophyta</taxon>
        <taxon>Tracheophyta</taxon>
        <taxon>Spermatophyta</taxon>
        <taxon>Magnoliopsida</taxon>
        <taxon>eudicotyledons</taxon>
        <taxon>Gunneridae</taxon>
        <taxon>Pentapetalae</taxon>
        <taxon>asterids</taxon>
        <taxon>campanulids</taxon>
        <taxon>Asterales</taxon>
        <taxon>Asteraceae</taxon>
        <taxon>Asteroideae</taxon>
        <taxon>Heliantheae alliance</taxon>
        <taxon>Heliantheae</taxon>
        <taxon>Helianthus</taxon>
    </lineage>
</organism>
<sequence length="145" mass="17018">MFTRLMSSSYLVAVSTLLKWAWDMLVYLCFFHNCMPIDIPVNGQEPAFVSMFHQNKSYGDEPVDCAVCLSKIEEDDEIKVLRCDHLFHKSCLDRCVEYRHTRCPLCRDVLAGPRKVCELGREVLCFSFSSIRSTDEDDYDEWWIR</sequence>
<dbReference type="SMART" id="SM00184">
    <property type="entry name" value="RING"/>
    <property type="match status" value="1"/>
</dbReference>
<dbReference type="GO" id="GO:0061630">
    <property type="term" value="F:ubiquitin protein ligase activity"/>
    <property type="evidence" value="ECO:0000318"/>
    <property type="project" value="GO_Central"/>
</dbReference>
<evidence type="ECO:0000313" key="8">
    <source>
        <dbReference type="Proteomes" id="UP000215914"/>
    </source>
</evidence>